<keyword evidence="5" id="KW-0012">Acyltransferase</keyword>
<evidence type="ECO:0000256" key="2">
    <source>
        <dbReference type="ARBA" id="ARBA00022679"/>
    </source>
</evidence>
<name>A0A916WQ30_9MICO</name>
<dbReference type="GO" id="GO:0008360">
    <property type="term" value="P:regulation of cell shape"/>
    <property type="evidence" value="ECO:0007669"/>
    <property type="project" value="UniProtKB-UniRule"/>
</dbReference>
<feature type="compositionally biased region" description="Low complexity" evidence="8">
    <location>
        <begin position="1"/>
        <end position="15"/>
    </location>
</feature>
<dbReference type="InterPro" id="IPR038063">
    <property type="entry name" value="Transpep_catalytic_dom"/>
</dbReference>
<dbReference type="EMBL" id="BMHI01000001">
    <property type="protein sequence ID" value="GGB19065.1"/>
    <property type="molecule type" value="Genomic_DNA"/>
</dbReference>
<feature type="active site" description="Nucleophile" evidence="7">
    <location>
        <position position="344"/>
    </location>
</feature>
<proteinExistence type="predicted"/>
<reference evidence="10" key="2">
    <citation type="submission" date="2020-09" db="EMBL/GenBank/DDBJ databases">
        <authorList>
            <person name="Sun Q."/>
            <person name="Zhou Y."/>
        </authorList>
    </citation>
    <scope>NUCLEOTIDE SEQUENCE</scope>
    <source>
        <strain evidence="10">CGMCC 1.15085</strain>
    </source>
</reference>
<dbReference type="SUPFAM" id="SSF141523">
    <property type="entry name" value="L,D-transpeptidase catalytic domain-like"/>
    <property type="match status" value="1"/>
</dbReference>
<dbReference type="InterPro" id="IPR005490">
    <property type="entry name" value="LD_TPept_cat_dom"/>
</dbReference>
<dbReference type="GO" id="GO:0071972">
    <property type="term" value="F:peptidoglycan L,D-transpeptidase activity"/>
    <property type="evidence" value="ECO:0007669"/>
    <property type="project" value="TreeGrafter"/>
</dbReference>
<feature type="active site" description="Proton donor/acceptor" evidence="7">
    <location>
        <position position="326"/>
    </location>
</feature>
<protein>
    <submittedName>
        <fullName evidence="10">L,D-transpeptidase 5</fullName>
    </submittedName>
</protein>
<evidence type="ECO:0000313" key="11">
    <source>
        <dbReference type="Proteomes" id="UP000636793"/>
    </source>
</evidence>
<dbReference type="GO" id="GO:0005576">
    <property type="term" value="C:extracellular region"/>
    <property type="evidence" value="ECO:0007669"/>
    <property type="project" value="TreeGrafter"/>
</dbReference>
<dbReference type="GO" id="GO:0071555">
    <property type="term" value="P:cell wall organization"/>
    <property type="evidence" value="ECO:0007669"/>
    <property type="project" value="UniProtKB-UniRule"/>
</dbReference>
<feature type="region of interest" description="Disordered" evidence="8">
    <location>
        <begin position="1"/>
        <end position="48"/>
    </location>
</feature>
<dbReference type="PANTHER" id="PTHR30582:SF2">
    <property type="entry name" value="L,D-TRANSPEPTIDASE YCIB-RELATED"/>
    <property type="match status" value="1"/>
</dbReference>
<evidence type="ECO:0000256" key="4">
    <source>
        <dbReference type="ARBA" id="ARBA00022984"/>
    </source>
</evidence>
<dbReference type="GO" id="GO:0016746">
    <property type="term" value="F:acyltransferase activity"/>
    <property type="evidence" value="ECO:0007669"/>
    <property type="project" value="UniProtKB-KW"/>
</dbReference>
<dbReference type="CDD" id="cd16913">
    <property type="entry name" value="YkuD_like"/>
    <property type="match status" value="1"/>
</dbReference>
<organism evidence="10 11">
    <name type="scientific">Flexivirga endophytica</name>
    <dbReference type="NCBI Taxonomy" id="1849103"/>
    <lineage>
        <taxon>Bacteria</taxon>
        <taxon>Bacillati</taxon>
        <taxon>Actinomycetota</taxon>
        <taxon>Actinomycetes</taxon>
        <taxon>Micrococcales</taxon>
        <taxon>Dermacoccaceae</taxon>
        <taxon>Flexivirga</taxon>
    </lineage>
</organism>
<keyword evidence="2" id="KW-0808">Transferase</keyword>
<evidence type="ECO:0000256" key="7">
    <source>
        <dbReference type="PROSITE-ProRule" id="PRU01373"/>
    </source>
</evidence>
<keyword evidence="11" id="KW-1185">Reference proteome</keyword>
<evidence type="ECO:0000313" key="10">
    <source>
        <dbReference type="EMBL" id="GGB19065.1"/>
    </source>
</evidence>
<keyword evidence="6 7" id="KW-0961">Cell wall biogenesis/degradation</keyword>
<dbReference type="GO" id="GO:0018104">
    <property type="term" value="P:peptidoglycan-protein cross-linking"/>
    <property type="evidence" value="ECO:0007669"/>
    <property type="project" value="TreeGrafter"/>
</dbReference>
<evidence type="ECO:0000259" key="9">
    <source>
        <dbReference type="PROSITE" id="PS52029"/>
    </source>
</evidence>
<feature type="domain" description="L,D-TPase catalytic" evidence="9">
    <location>
        <begin position="248"/>
        <end position="368"/>
    </location>
</feature>
<accession>A0A916WQ30</accession>
<comment type="pathway">
    <text evidence="1 7">Cell wall biogenesis; peptidoglycan biosynthesis.</text>
</comment>
<dbReference type="Gene3D" id="2.40.440.10">
    <property type="entry name" value="L,D-transpeptidase catalytic domain-like"/>
    <property type="match status" value="1"/>
</dbReference>
<comment type="caution">
    <text evidence="10">The sequence shown here is derived from an EMBL/GenBank/DDBJ whole genome shotgun (WGS) entry which is preliminary data.</text>
</comment>
<evidence type="ECO:0000256" key="6">
    <source>
        <dbReference type="ARBA" id="ARBA00023316"/>
    </source>
</evidence>
<dbReference type="Pfam" id="PF03734">
    <property type="entry name" value="YkuD"/>
    <property type="match status" value="1"/>
</dbReference>
<gene>
    <name evidence="10" type="primary">lprQ</name>
    <name evidence="10" type="ORF">GCM10011492_06170</name>
</gene>
<keyword evidence="4 7" id="KW-0573">Peptidoglycan synthesis</keyword>
<evidence type="ECO:0000256" key="3">
    <source>
        <dbReference type="ARBA" id="ARBA00022960"/>
    </source>
</evidence>
<evidence type="ECO:0000256" key="8">
    <source>
        <dbReference type="SAM" id="MobiDB-lite"/>
    </source>
</evidence>
<dbReference type="Pfam" id="PF17964">
    <property type="entry name" value="Big_10"/>
    <property type="match status" value="1"/>
</dbReference>
<reference evidence="10" key="1">
    <citation type="journal article" date="2014" name="Int. J. Syst. Evol. Microbiol.">
        <title>Complete genome sequence of Corynebacterium casei LMG S-19264T (=DSM 44701T), isolated from a smear-ripened cheese.</title>
        <authorList>
            <consortium name="US DOE Joint Genome Institute (JGI-PGF)"/>
            <person name="Walter F."/>
            <person name="Albersmeier A."/>
            <person name="Kalinowski J."/>
            <person name="Ruckert C."/>
        </authorList>
    </citation>
    <scope>NUCLEOTIDE SEQUENCE</scope>
    <source>
        <strain evidence="10">CGMCC 1.15085</strain>
    </source>
</reference>
<dbReference type="InterPro" id="IPR050979">
    <property type="entry name" value="LD-transpeptidase"/>
</dbReference>
<dbReference type="Proteomes" id="UP000636793">
    <property type="component" value="Unassembled WGS sequence"/>
</dbReference>
<evidence type="ECO:0000256" key="1">
    <source>
        <dbReference type="ARBA" id="ARBA00004752"/>
    </source>
</evidence>
<dbReference type="Gene3D" id="2.60.40.3780">
    <property type="match status" value="1"/>
</dbReference>
<dbReference type="AlphaFoldDB" id="A0A916WQ30"/>
<dbReference type="PROSITE" id="PS52029">
    <property type="entry name" value="LD_TPASE"/>
    <property type="match status" value="1"/>
</dbReference>
<keyword evidence="3 7" id="KW-0133">Cell shape</keyword>
<evidence type="ECO:0000256" key="5">
    <source>
        <dbReference type="ARBA" id="ARBA00023315"/>
    </source>
</evidence>
<dbReference type="InterPro" id="IPR041280">
    <property type="entry name" value="Big_10"/>
</dbReference>
<dbReference type="Gene3D" id="2.60.40.3710">
    <property type="match status" value="1"/>
</dbReference>
<sequence>MGGALATALTTGVAACGDGQDKKSPGRSRAAAPSETKSAKSTPPAKPATITVAGLDKGSVPFGAPVRLTSSAQLKSLLVQDGDGADVSGTLSKDGVSWVSYGPIAADASWSWKAVTPAGAVSDGKVTSTAAIRTVRATANIGVDKTVGVAAPIVVNFEALVTDKAMVEKHLRVLIRPAGSRGGWKEATGSWAWLPDNAPNSTVHFRTKNYWPAHTEVHVILPLAHLDWGGGITGQQDLDWHFNIGRSQVVIADARKHNIVIYRDGAKVATYPASYGLGSDPIRNTRTGINIVTDKQQTVEMKSERYHYDEIEHWAVRFNNNGQFIHANPDTVAQQGNSNVSHGCINLSTANGKAYYKTAIYGDPVDVRGTDVKLANTRTELYDWALSWKQWTKLSALT</sequence>
<dbReference type="PANTHER" id="PTHR30582">
    <property type="entry name" value="L,D-TRANSPEPTIDASE"/>
    <property type="match status" value="1"/>
</dbReference>